<dbReference type="Proteomes" id="UP001144471">
    <property type="component" value="Unassembled WGS sequence"/>
</dbReference>
<evidence type="ECO:0000256" key="3">
    <source>
        <dbReference type="ARBA" id="ARBA00022989"/>
    </source>
</evidence>
<dbReference type="PANTHER" id="PTHR10846:SF8">
    <property type="entry name" value="INNER MEMBRANE PROTEIN YRBG"/>
    <property type="match status" value="1"/>
</dbReference>
<keyword evidence="8" id="KW-1185">Reference proteome</keyword>
<feature type="domain" description="Sodium/calcium exchanger membrane region" evidence="6">
    <location>
        <begin position="3"/>
        <end position="144"/>
    </location>
</feature>
<dbReference type="Gene3D" id="1.20.1420.30">
    <property type="entry name" value="NCX, central ion-binding region"/>
    <property type="match status" value="1"/>
</dbReference>
<dbReference type="PANTHER" id="PTHR10846">
    <property type="entry name" value="SODIUM/POTASSIUM/CALCIUM EXCHANGER"/>
    <property type="match status" value="1"/>
</dbReference>
<accession>A0A9W6GLM1</accession>
<sequence length="339" mass="36478">MIYLLLLLSFVILIKGADVFIEASAKVAKAFKIPELIIGIVIVGFGTSLPEFAVNMAAVTQGSNDMAVGNVVGSNVFNILFIVGAIALFKPMIIDDKLALFDFPIAIVAAALLPFFALDGRLLAMDNNLTRVDGLILILVFAYFCKETIRRSLEDQKLHDKKMLIYEIAEGTFSLNKHLLKKSGKDKPHMKHLFKEFILIAVGLTAVVKGGDMVIEYASQIAESFGMSKHLVGLTIVGVGTSLPEFVVCIMAAKRGQQGIVVGNVVGSNTFNILFTLGISMFVKPITVDHAMILDSVNVGIATVIVGSVAILNKKIGRFAGAIFIAVYALYMYSVVTGA</sequence>
<feature type="transmembrane region" description="Helical" evidence="5">
    <location>
        <begin position="98"/>
        <end position="117"/>
    </location>
</feature>
<comment type="caution">
    <text evidence="7">The sequence shown here is derived from an EMBL/GenBank/DDBJ whole genome shotgun (WGS) entry which is preliminary data.</text>
</comment>
<dbReference type="Pfam" id="PF01699">
    <property type="entry name" value="Na_Ca_ex"/>
    <property type="match status" value="2"/>
</dbReference>
<dbReference type="EMBL" id="BSDY01000009">
    <property type="protein sequence ID" value="GLI56653.1"/>
    <property type="molecule type" value="Genomic_DNA"/>
</dbReference>
<evidence type="ECO:0000256" key="2">
    <source>
        <dbReference type="ARBA" id="ARBA00022692"/>
    </source>
</evidence>
<protein>
    <submittedName>
        <fullName evidence="7">Calcium/sodium antiporter</fullName>
    </submittedName>
</protein>
<dbReference type="GO" id="GO:0008273">
    <property type="term" value="F:calcium, potassium:sodium antiporter activity"/>
    <property type="evidence" value="ECO:0007669"/>
    <property type="project" value="TreeGrafter"/>
</dbReference>
<dbReference type="NCBIfam" id="TIGR00367">
    <property type="entry name" value="calcium/sodium antiporter"/>
    <property type="match status" value="1"/>
</dbReference>
<dbReference type="InterPro" id="IPR004481">
    <property type="entry name" value="K/Na/Ca-exchanger"/>
</dbReference>
<gene>
    <name evidence="7" type="primary">yrbG</name>
    <name evidence="7" type="ORF">PM10SUCC1_21670</name>
</gene>
<evidence type="ECO:0000259" key="6">
    <source>
        <dbReference type="Pfam" id="PF01699"/>
    </source>
</evidence>
<keyword evidence="4 5" id="KW-0472">Membrane</keyword>
<evidence type="ECO:0000256" key="4">
    <source>
        <dbReference type="ARBA" id="ARBA00023136"/>
    </source>
</evidence>
<dbReference type="InterPro" id="IPR004837">
    <property type="entry name" value="NaCa_Exmemb"/>
</dbReference>
<feature type="transmembrane region" description="Helical" evidence="5">
    <location>
        <begin position="231"/>
        <end position="253"/>
    </location>
</feature>
<proteinExistence type="predicted"/>
<evidence type="ECO:0000313" key="7">
    <source>
        <dbReference type="EMBL" id="GLI56653.1"/>
    </source>
</evidence>
<feature type="transmembrane region" description="Helical" evidence="5">
    <location>
        <begin position="193"/>
        <end position="211"/>
    </location>
</feature>
<keyword evidence="3 5" id="KW-1133">Transmembrane helix</keyword>
<dbReference type="GO" id="GO:0005262">
    <property type="term" value="F:calcium channel activity"/>
    <property type="evidence" value="ECO:0007669"/>
    <property type="project" value="TreeGrafter"/>
</dbReference>
<evidence type="ECO:0000313" key="8">
    <source>
        <dbReference type="Proteomes" id="UP001144471"/>
    </source>
</evidence>
<feature type="transmembrane region" description="Helical" evidence="5">
    <location>
        <begin position="260"/>
        <end position="279"/>
    </location>
</feature>
<dbReference type="RefSeq" id="WP_281835938.1">
    <property type="nucleotide sequence ID" value="NZ_BSDY01000009.1"/>
</dbReference>
<dbReference type="GO" id="GO:0005886">
    <property type="term" value="C:plasma membrane"/>
    <property type="evidence" value="ECO:0007669"/>
    <property type="project" value="TreeGrafter"/>
</dbReference>
<keyword evidence="2 5" id="KW-0812">Transmembrane</keyword>
<dbReference type="AlphaFoldDB" id="A0A9W6GLM1"/>
<feature type="domain" description="Sodium/calcium exchanger membrane region" evidence="6">
    <location>
        <begin position="197"/>
        <end position="335"/>
    </location>
</feature>
<feature type="transmembrane region" description="Helical" evidence="5">
    <location>
        <begin position="319"/>
        <end position="336"/>
    </location>
</feature>
<evidence type="ECO:0000256" key="1">
    <source>
        <dbReference type="ARBA" id="ARBA00004141"/>
    </source>
</evidence>
<comment type="subcellular location">
    <subcellularLocation>
        <location evidence="1">Membrane</location>
        <topology evidence="1">Multi-pass membrane protein</topology>
    </subcellularLocation>
</comment>
<feature type="transmembrane region" description="Helical" evidence="5">
    <location>
        <begin position="291"/>
        <end position="312"/>
    </location>
</feature>
<dbReference type="InterPro" id="IPR044880">
    <property type="entry name" value="NCX_ion-bd_dom_sf"/>
</dbReference>
<dbReference type="GO" id="GO:0006874">
    <property type="term" value="P:intracellular calcium ion homeostasis"/>
    <property type="evidence" value="ECO:0007669"/>
    <property type="project" value="TreeGrafter"/>
</dbReference>
<name>A0A9W6GLM1_9FUSO</name>
<evidence type="ECO:0000256" key="5">
    <source>
        <dbReference type="SAM" id="Phobius"/>
    </source>
</evidence>
<reference evidence="7" key="1">
    <citation type="submission" date="2022-12" db="EMBL/GenBank/DDBJ databases">
        <title>Reference genome sequencing for broad-spectrum identification of bacterial and archaeal isolates by mass spectrometry.</title>
        <authorList>
            <person name="Sekiguchi Y."/>
            <person name="Tourlousse D.M."/>
        </authorList>
    </citation>
    <scope>NUCLEOTIDE SEQUENCE</scope>
    <source>
        <strain evidence="7">10succ1</strain>
    </source>
</reference>
<organism evidence="7 8">
    <name type="scientific">Propionigenium maris DSM 9537</name>
    <dbReference type="NCBI Taxonomy" id="1123000"/>
    <lineage>
        <taxon>Bacteria</taxon>
        <taxon>Fusobacteriati</taxon>
        <taxon>Fusobacteriota</taxon>
        <taxon>Fusobacteriia</taxon>
        <taxon>Fusobacteriales</taxon>
        <taxon>Fusobacteriaceae</taxon>
        <taxon>Propionigenium</taxon>
    </lineage>
</organism>
<feature type="transmembrane region" description="Helical" evidence="5">
    <location>
        <begin position="71"/>
        <end position="89"/>
    </location>
</feature>